<proteinExistence type="predicted"/>
<evidence type="ECO:0000313" key="2">
    <source>
        <dbReference type="EMBL" id="KAF0687052.1"/>
    </source>
</evidence>
<dbReference type="OrthoDB" id="661148at2759"/>
<feature type="transmembrane region" description="Helical" evidence="1">
    <location>
        <begin position="36"/>
        <end position="54"/>
    </location>
</feature>
<reference evidence="2" key="1">
    <citation type="submission" date="2019-06" db="EMBL/GenBank/DDBJ databases">
        <title>Genomics analysis of Aphanomyces spp. identifies a new class of oomycete effector associated with host adaptation.</title>
        <authorList>
            <person name="Gaulin E."/>
        </authorList>
    </citation>
    <scope>NUCLEOTIDE SEQUENCE</scope>
    <source>
        <strain evidence="2">CBS 578.67</strain>
    </source>
</reference>
<keyword evidence="1" id="KW-0472">Membrane</keyword>
<keyword evidence="1" id="KW-1133">Transmembrane helix</keyword>
<comment type="caution">
    <text evidence="2">The sequence shown here is derived from an EMBL/GenBank/DDBJ whole genome shotgun (WGS) entry which is preliminary data.</text>
</comment>
<gene>
    <name evidence="2" type="ORF">As57867_021065</name>
</gene>
<evidence type="ECO:0000256" key="1">
    <source>
        <dbReference type="SAM" id="Phobius"/>
    </source>
</evidence>
<dbReference type="EMBL" id="VJMH01006958">
    <property type="protein sequence ID" value="KAF0687052.1"/>
    <property type="molecule type" value="Genomic_DNA"/>
</dbReference>
<feature type="non-terminal residue" evidence="2">
    <location>
        <position position="1"/>
    </location>
</feature>
<organism evidence="2">
    <name type="scientific">Aphanomyces stellatus</name>
    <dbReference type="NCBI Taxonomy" id="120398"/>
    <lineage>
        <taxon>Eukaryota</taxon>
        <taxon>Sar</taxon>
        <taxon>Stramenopiles</taxon>
        <taxon>Oomycota</taxon>
        <taxon>Saprolegniomycetes</taxon>
        <taxon>Saprolegniales</taxon>
        <taxon>Verrucalvaceae</taxon>
        <taxon>Aphanomyces</taxon>
    </lineage>
</organism>
<protein>
    <submittedName>
        <fullName evidence="2">Uncharacterized protein</fullName>
    </submittedName>
</protein>
<dbReference type="AlphaFoldDB" id="A0A6A4XUK7"/>
<sequence length="117" mass="12619">APHRLAVDGRVHGSGPVKTEATACGGALTTRPLDGFLVNLAAIALSIVNFLPTITMTMQQPRPPLHECDPRDDVLLNVVCHKQDFVACCVDYDLCAKCYAASRHLQLPISLPQVSEL</sequence>
<name>A0A6A4XUK7_9STRA</name>
<keyword evidence="1" id="KW-0812">Transmembrane</keyword>
<accession>A0A6A4XUK7</accession>